<dbReference type="Proteomes" id="UP000663877">
    <property type="component" value="Unassembled WGS sequence"/>
</dbReference>
<keyword evidence="5" id="KW-1185">Reference proteome</keyword>
<feature type="compositionally biased region" description="Polar residues" evidence="1">
    <location>
        <begin position="288"/>
        <end position="306"/>
    </location>
</feature>
<feature type="region of interest" description="Disordered" evidence="1">
    <location>
        <begin position="276"/>
        <end position="306"/>
    </location>
</feature>
<name>A0A815X1N3_9BILA</name>
<dbReference type="AlphaFoldDB" id="A0A815X1N3"/>
<evidence type="ECO:0000313" key="4">
    <source>
        <dbReference type="EMBL" id="CAF1551098.1"/>
    </source>
</evidence>
<evidence type="ECO:0000256" key="1">
    <source>
        <dbReference type="SAM" id="MobiDB-lite"/>
    </source>
</evidence>
<keyword evidence="2" id="KW-0472">Membrane</keyword>
<feature type="compositionally biased region" description="Low complexity" evidence="1">
    <location>
        <begin position="276"/>
        <end position="287"/>
    </location>
</feature>
<comment type="caution">
    <text evidence="4">The sequence shown here is derived from an EMBL/GenBank/DDBJ whole genome shotgun (WGS) entry which is preliminary data.</text>
</comment>
<feature type="transmembrane region" description="Helical" evidence="2">
    <location>
        <begin position="233"/>
        <end position="256"/>
    </location>
</feature>
<protein>
    <submittedName>
        <fullName evidence="4">Uncharacterized protein</fullName>
    </submittedName>
</protein>
<organism evidence="4 5">
    <name type="scientific">Adineta steineri</name>
    <dbReference type="NCBI Taxonomy" id="433720"/>
    <lineage>
        <taxon>Eukaryota</taxon>
        <taxon>Metazoa</taxon>
        <taxon>Spiralia</taxon>
        <taxon>Gnathifera</taxon>
        <taxon>Rotifera</taxon>
        <taxon>Eurotatoria</taxon>
        <taxon>Bdelloidea</taxon>
        <taxon>Adinetida</taxon>
        <taxon>Adinetidae</taxon>
        <taxon>Adineta</taxon>
    </lineage>
</organism>
<evidence type="ECO:0000313" key="5">
    <source>
        <dbReference type="Proteomes" id="UP000663832"/>
    </source>
</evidence>
<proteinExistence type="predicted"/>
<evidence type="ECO:0000313" key="3">
    <source>
        <dbReference type="EMBL" id="CAF1445402.1"/>
    </source>
</evidence>
<sequence>MTGSILEQSCLTYKNVKYNASSNTDTILYMSPSGSRIETDCLQYKIQDIDVIIEKDCRRIFTCISFIFDNNTFFEQFFHQNPTIIHYLHISGEPTSAFPILVITIESYNLTELTLKYLNSLLHINLPSYNTLLVKFIKPLSNTKIIHLKNDFDDVSVNNMELAFSCNYLKNDIEWIKYIIYSNEIKPIGSVICKESNFSVLLNPIINNTSNTTTVDNKFHFSFINLLEKLRSFLIFIVISFFILLLCGVMISYYIFFGFNNRKKHQQISQDLNTRSSVTSTDTSDTVETNGNSSSSNKVANSRILT</sequence>
<evidence type="ECO:0000256" key="2">
    <source>
        <dbReference type="SAM" id="Phobius"/>
    </source>
</evidence>
<keyword evidence="2" id="KW-1133">Transmembrane helix</keyword>
<dbReference type="Proteomes" id="UP000663832">
    <property type="component" value="Unassembled WGS sequence"/>
</dbReference>
<gene>
    <name evidence="3" type="ORF">BJG266_LOCUS40128</name>
    <name evidence="4" type="ORF">QVE165_LOCUS47093</name>
</gene>
<keyword evidence="2" id="KW-0812">Transmembrane</keyword>
<accession>A0A815X1N3</accession>
<dbReference type="EMBL" id="CAJNOM010000727">
    <property type="protein sequence ID" value="CAF1551098.1"/>
    <property type="molecule type" value="Genomic_DNA"/>
</dbReference>
<reference evidence="4" key="1">
    <citation type="submission" date="2021-02" db="EMBL/GenBank/DDBJ databases">
        <authorList>
            <person name="Nowell W R."/>
        </authorList>
    </citation>
    <scope>NUCLEOTIDE SEQUENCE</scope>
</reference>
<dbReference type="EMBL" id="CAJNOI010001885">
    <property type="protein sequence ID" value="CAF1445402.1"/>
    <property type="molecule type" value="Genomic_DNA"/>
</dbReference>